<comment type="similarity">
    <text evidence="1 5">Belongs to the acetyltransferase family. RimI subfamily.</text>
</comment>
<evidence type="ECO:0000256" key="2">
    <source>
        <dbReference type="ARBA" id="ARBA00022490"/>
    </source>
</evidence>
<keyword evidence="4 8" id="KW-0012">Acyltransferase</keyword>
<keyword evidence="2 5" id="KW-0963">Cytoplasm</keyword>
<keyword evidence="8" id="KW-0687">Ribonucleoprotein</keyword>
<keyword evidence="8" id="KW-0689">Ribosomal protein</keyword>
<dbReference type="EMBL" id="JAQQLF010000009">
    <property type="protein sequence ID" value="MDC7717253.1"/>
    <property type="molecule type" value="Genomic_DNA"/>
</dbReference>
<evidence type="ECO:0000313" key="9">
    <source>
        <dbReference type="Proteomes" id="UP001219956"/>
    </source>
</evidence>
<dbReference type="InterPro" id="IPR016181">
    <property type="entry name" value="Acyl_CoA_acyltransferase"/>
</dbReference>
<comment type="function">
    <text evidence="5">Acetylates the N-terminal alanine of ribosomal protein bS18.</text>
</comment>
<dbReference type="EC" id="2.3.1.266" evidence="5"/>
<dbReference type="RefSeq" id="WP_272751601.1">
    <property type="nucleotide sequence ID" value="NZ_JAQQLF010000009.1"/>
</dbReference>
<comment type="catalytic activity">
    <reaction evidence="5">
        <text>N-terminal L-alanyl-[ribosomal protein bS18] + acetyl-CoA = N-terminal N(alpha)-acetyl-L-alanyl-[ribosomal protein bS18] + CoA + H(+)</text>
        <dbReference type="Rhea" id="RHEA:43756"/>
        <dbReference type="Rhea" id="RHEA-COMP:10676"/>
        <dbReference type="Rhea" id="RHEA-COMP:10677"/>
        <dbReference type="ChEBI" id="CHEBI:15378"/>
        <dbReference type="ChEBI" id="CHEBI:57287"/>
        <dbReference type="ChEBI" id="CHEBI:57288"/>
        <dbReference type="ChEBI" id="CHEBI:64718"/>
        <dbReference type="ChEBI" id="CHEBI:83683"/>
        <dbReference type="EC" id="2.3.1.266"/>
    </reaction>
</comment>
<sequence>MADFTRAKPEDAQRLARSEADSTPHAWSAGMYAGSLESEHDTVWLMLQDDILLGAAVLMQVLDEAHLQNFFINAKQQGRGLGGQLLRHVLLQARQQGAGSVFLEVRASNRVALQLYQRAGFIQYSTRKAYYRHPDGSREDAILMKADL</sequence>
<keyword evidence="9" id="KW-1185">Reference proteome</keyword>
<reference evidence="8 9" key="1">
    <citation type="submission" date="2023-01" db="EMBL/GenBank/DDBJ databases">
        <title>Novel species of the genus Vogesella isolated from rivers.</title>
        <authorList>
            <person name="Lu H."/>
        </authorList>
    </citation>
    <scope>NUCLEOTIDE SEQUENCE [LARGE SCALE GENOMIC DNA]</scope>
    <source>
        <strain evidence="8 9">DC21W</strain>
    </source>
</reference>
<comment type="caution">
    <text evidence="8">The sequence shown here is derived from an EMBL/GenBank/DDBJ whole genome shotgun (WGS) entry which is preliminary data.</text>
</comment>
<dbReference type="InterPro" id="IPR050680">
    <property type="entry name" value="YpeA/RimI_acetyltransf"/>
</dbReference>
<dbReference type="InterPro" id="IPR000182">
    <property type="entry name" value="GNAT_dom"/>
</dbReference>
<evidence type="ECO:0000256" key="6">
    <source>
        <dbReference type="SAM" id="MobiDB-lite"/>
    </source>
</evidence>
<dbReference type="GO" id="GO:0008999">
    <property type="term" value="F:protein-N-terminal-alanine acetyltransferase activity"/>
    <property type="evidence" value="ECO:0007669"/>
    <property type="project" value="UniProtKB-EC"/>
</dbReference>
<evidence type="ECO:0000256" key="5">
    <source>
        <dbReference type="RuleBase" id="RU363094"/>
    </source>
</evidence>
<dbReference type="PANTHER" id="PTHR43420:SF51">
    <property type="entry name" value="PEPTIDYL-LYSINE N-ACETYLTRANSFERASE YIAC"/>
    <property type="match status" value="1"/>
</dbReference>
<evidence type="ECO:0000256" key="1">
    <source>
        <dbReference type="ARBA" id="ARBA00005395"/>
    </source>
</evidence>
<comment type="subcellular location">
    <subcellularLocation>
        <location evidence="5">Cytoplasm</location>
    </subcellularLocation>
</comment>
<dbReference type="SUPFAM" id="SSF55729">
    <property type="entry name" value="Acyl-CoA N-acyltransferases (Nat)"/>
    <property type="match status" value="1"/>
</dbReference>
<proteinExistence type="inferred from homology"/>
<dbReference type="Proteomes" id="UP001219956">
    <property type="component" value="Unassembled WGS sequence"/>
</dbReference>
<dbReference type="PROSITE" id="PS51186">
    <property type="entry name" value="GNAT"/>
    <property type="match status" value="1"/>
</dbReference>
<evidence type="ECO:0000259" key="7">
    <source>
        <dbReference type="PROSITE" id="PS51186"/>
    </source>
</evidence>
<dbReference type="Gene3D" id="3.40.630.30">
    <property type="match status" value="1"/>
</dbReference>
<gene>
    <name evidence="8" type="primary">rimI</name>
    <name evidence="8" type="ORF">PQU95_08505</name>
</gene>
<organism evidence="8 9">
    <name type="scientific">Vogesella aquatica</name>
    <dbReference type="NCBI Taxonomy" id="2984206"/>
    <lineage>
        <taxon>Bacteria</taxon>
        <taxon>Pseudomonadati</taxon>
        <taxon>Pseudomonadota</taxon>
        <taxon>Betaproteobacteria</taxon>
        <taxon>Neisseriales</taxon>
        <taxon>Chromobacteriaceae</taxon>
        <taxon>Vogesella</taxon>
    </lineage>
</organism>
<feature type="region of interest" description="Disordered" evidence="6">
    <location>
        <begin position="1"/>
        <end position="22"/>
    </location>
</feature>
<dbReference type="InterPro" id="IPR006464">
    <property type="entry name" value="AcTrfase_RimI/Ard1"/>
</dbReference>
<protein>
    <recommendedName>
        <fullName evidence="5">[Ribosomal protein bS18]-alanine N-acetyltransferase</fullName>
        <ecNumber evidence="5">2.3.1.266</ecNumber>
    </recommendedName>
</protein>
<evidence type="ECO:0000256" key="3">
    <source>
        <dbReference type="ARBA" id="ARBA00022679"/>
    </source>
</evidence>
<dbReference type="NCBIfam" id="TIGR01575">
    <property type="entry name" value="rimI"/>
    <property type="match status" value="1"/>
</dbReference>
<feature type="domain" description="N-acetyltransferase" evidence="7">
    <location>
        <begin position="2"/>
        <end position="148"/>
    </location>
</feature>
<keyword evidence="3 8" id="KW-0808">Transferase</keyword>
<dbReference type="CDD" id="cd04301">
    <property type="entry name" value="NAT_SF"/>
    <property type="match status" value="1"/>
</dbReference>
<dbReference type="GO" id="GO:0005840">
    <property type="term" value="C:ribosome"/>
    <property type="evidence" value="ECO:0007669"/>
    <property type="project" value="UniProtKB-KW"/>
</dbReference>
<accession>A0ABT5IXI5</accession>
<evidence type="ECO:0000256" key="4">
    <source>
        <dbReference type="ARBA" id="ARBA00023315"/>
    </source>
</evidence>
<dbReference type="Pfam" id="PF00583">
    <property type="entry name" value="Acetyltransf_1"/>
    <property type="match status" value="1"/>
</dbReference>
<evidence type="ECO:0000313" key="8">
    <source>
        <dbReference type="EMBL" id="MDC7717253.1"/>
    </source>
</evidence>
<name>A0ABT5IXI5_9NEIS</name>
<dbReference type="PANTHER" id="PTHR43420">
    <property type="entry name" value="ACETYLTRANSFERASE"/>
    <property type="match status" value="1"/>
</dbReference>